<dbReference type="InterPro" id="IPR036388">
    <property type="entry name" value="WH-like_DNA-bd_sf"/>
</dbReference>
<reference evidence="6 7" key="1">
    <citation type="submission" date="2016-06" db="EMBL/GenBank/DDBJ databases">
        <title>Draft genome of Moraxella atlantae CCUG 66109.</title>
        <authorList>
            <person name="Salva-Serra F."/>
            <person name="Engstrom-Jakobsson H."/>
            <person name="Thorell K."/>
            <person name="Gonzales-Siles L."/>
            <person name="Karlsson R."/>
            <person name="Boulund F."/>
            <person name="Engstrand L."/>
            <person name="Kristiansson E."/>
            <person name="Moore E."/>
        </authorList>
    </citation>
    <scope>NUCLEOTIDE SEQUENCE [LARGE SCALE GENOMIC DNA]</scope>
    <source>
        <strain evidence="6 7">CCUG 66109</strain>
    </source>
</reference>
<dbReference type="GO" id="GO:0003677">
    <property type="term" value="F:DNA binding"/>
    <property type="evidence" value="ECO:0007669"/>
    <property type="project" value="UniProtKB-KW"/>
</dbReference>
<keyword evidence="2" id="KW-0805">Transcription regulation</keyword>
<dbReference type="InterPro" id="IPR005119">
    <property type="entry name" value="LysR_subst-bd"/>
</dbReference>
<dbReference type="SUPFAM" id="SSF53850">
    <property type="entry name" value="Periplasmic binding protein-like II"/>
    <property type="match status" value="1"/>
</dbReference>
<evidence type="ECO:0000259" key="5">
    <source>
        <dbReference type="PROSITE" id="PS50931"/>
    </source>
</evidence>
<keyword evidence="3" id="KW-0238">DNA-binding</keyword>
<comment type="similarity">
    <text evidence="1">Belongs to the LysR transcriptional regulatory family.</text>
</comment>
<evidence type="ECO:0000313" key="7">
    <source>
        <dbReference type="Proteomes" id="UP000092508"/>
    </source>
</evidence>
<dbReference type="GO" id="GO:0003700">
    <property type="term" value="F:DNA-binding transcription factor activity"/>
    <property type="evidence" value="ECO:0007669"/>
    <property type="project" value="InterPro"/>
</dbReference>
<dbReference type="Proteomes" id="UP000092508">
    <property type="component" value="Unassembled WGS sequence"/>
</dbReference>
<gene>
    <name evidence="6" type="ORF">A9308_09740</name>
</gene>
<sequence length="305" mass="35073">MLRYNHLKQIDIQDITVFLILMKFQSAKRTAEELNVSQSTISYCLKKLRFCFDDILFVPNDNGMLPTIKSQSILPYMQLALDSINQCTEVNDNIFNPPKIWCISAPEYFELSILPSILKILNAENSNTSLQIQKLGQDLPLEQLFIGDIDIGFGFGPGYHRLHPNLQWESIVNDDFYCLTTYRQENNNMMDIDYFCKSPHVFPTPWQSDENMIDGWLKRMGRNRRILTSANSYQACINIITQVPATLSIPKKLVPFLNIPDGVDILSPPLGFPNFTLDMIWAKSRTKSPAVMELRKIISQLNTRL</sequence>
<dbReference type="InterPro" id="IPR037402">
    <property type="entry name" value="YidZ_PBP2"/>
</dbReference>
<accession>A0A1B8Q997</accession>
<comment type="caution">
    <text evidence="6">The sequence shown here is derived from an EMBL/GenBank/DDBJ whole genome shotgun (WGS) entry which is preliminary data.</text>
</comment>
<dbReference type="CDD" id="cd08417">
    <property type="entry name" value="PBP2_Nitroaromatics_like"/>
    <property type="match status" value="1"/>
</dbReference>
<dbReference type="EMBL" id="LZMZ01000039">
    <property type="protein sequence ID" value="OBX75336.1"/>
    <property type="molecule type" value="Genomic_DNA"/>
</dbReference>
<dbReference type="InterPro" id="IPR000847">
    <property type="entry name" value="LysR_HTH_N"/>
</dbReference>
<feature type="domain" description="HTH lysR-type" evidence="5">
    <location>
        <begin position="10"/>
        <end position="67"/>
    </location>
</feature>
<protein>
    <submittedName>
        <fullName evidence="6">LysR family transcriptional regulator</fullName>
    </submittedName>
</protein>
<evidence type="ECO:0000256" key="2">
    <source>
        <dbReference type="ARBA" id="ARBA00023015"/>
    </source>
</evidence>
<name>A0A1B8Q997_9GAMM</name>
<dbReference type="RefSeq" id="WP_067238267.1">
    <property type="nucleotide sequence ID" value="NZ_LZMZ01000039.1"/>
</dbReference>
<evidence type="ECO:0000256" key="1">
    <source>
        <dbReference type="ARBA" id="ARBA00009437"/>
    </source>
</evidence>
<dbReference type="Pfam" id="PF03466">
    <property type="entry name" value="LysR_substrate"/>
    <property type="match status" value="1"/>
</dbReference>
<dbReference type="Gene3D" id="1.10.10.10">
    <property type="entry name" value="Winged helix-like DNA-binding domain superfamily/Winged helix DNA-binding domain"/>
    <property type="match status" value="1"/>
</dbReference>
<dbReference type="AlphaFoldDB" id="A0A1B8Q997"/>
<dbReference type="InterPro" id="IPR050389">
    <property type="entry name" value="LysR-type_TF"/>
</dbReference>
<dbReference type="InterPro" id="IPR036390">
    <property type="entry name" value="WH_DNA-bd_sf"/>
</dbReference>
<dbReference type="Pfam" id="PF00126">
    <property type="entry name" value="HTH_1"/>
    <property type="match status" value="1"/>
</dbReference>
<proteinExistence type="inferred from homology"/>
<dbReference type="Gene3D" id="3.40.190.10">
    <property type="entry name" value="Periplasmic binding protein-like II"/>
    <property type="match status" value="2"/>
</dbReference>
<dbReference type="OrthoDB" id="6997135at2"/>
<evidence type="ECO:0000256" key="3">
    <source>
        <dbReference type="ARBA" id="ARBA00023125"/>
    </source>
</evidence>
<evidence type="ECO:0000313" key="6">
    <source>
        <dbReference type="EMBL" id="OBX75336.1"/>
    </source>
</evidence>
<organism evidence="6 7">
    <name type="scientific">Faucicola atlantae</name>
    <dbReference type="NCBI Taxonomy" id="34059"/>
    <lineage>
        <taxon>Bacteria</taxon>
        <taxon>Pseudomonadati</taxon>
        <taxon>Pseudomonadota</taxon>
        <taxon>Gammaproteobacteria</taxon>
        <taxon>Moraxellales</taxon>
        <taxon>Moraxellaceae</taxon>
        <taxon>Faucicola</taxon>
    </lineage>
</organism>
<dbReference type="PANTHER" id="PTHR30118">
    <property type="entry name" value="HTH-TYPE TRANSCRIPTIONAL REGULATOR LEUO-RELATED"/>
    <property type="match status" value="1"/>
</dbReference>
<dbReference type="SUPFAM" id="SSF46785">
    <property type="entry name" value="Winged helix' DNA-binding domain"/>
    <property type="match status" value="1"/>
</dbReference>
<dbReference type="PANTHER" id="PTHR30118:SF15">
    <property type="entry name" value="TRANSCRIPTIONAL REGULATORY PROTEIN"/>
    <property type="match status" value="1"/>
</dbReference>
<dbReference type="PROSITE" id="PS50931">
    <property type="entry name" value="HTH_LYSR"/>
    <property type="match status" value="1"/>
</dbReference>
<evidence type="ECO:0000256" key="4">
    <source>
        <dbReference type="ARBA" id="ARBA00023163"/>
    </source>
</evidence>
<keyword evidence="4" id="KW-0804">Transcription</keyword>